<keyword evidence="1" id="KW-1133">Transmembrane helix</keyword>
<sequence length="171" mass="18967">MDTLFGIIVIWLIFCFVIAEFGPIIIELIGYLLCFLIECIVIALLAILKGVFFVLGWLFFRIVIAPLRFILHVMKSAILLGWFLIVELARGPPSEEDDEDDVDPDEPEDIDAAYGAACALLGFDPDGTPDGLKRAYRAMIRRAHPDAGGSAAQTIAVNEARELIRGFRGWN</sequence>
<dbReference type="AlphaFoldDB" id="A0A2R8B5J2"/>
<keyword evidence="3" id="KW-1185">Reference proteome</keyword>
<feature type="transmembrane region" description="Helical" evidence="1">
    <location>
        <begin position="67"/>
        <end position="85"/>
    </location>
</feature>
<dbReference type="SUPFAM" id="SSF46565">
    <property type="entry name" value="Chaperone J-domain"/>
    <property type="match status" value="1"/>
</dbReference>
<gene>
    <name evidence="2" type="ORF">DEA8626_01436</name>
</gene>
<evidence type="ECO:0000256" key="1">
    <source>
        <dbReference type="SAM" id="Phobius"/>
    </source>
</evidence>
<keyword evidence="1" id="KW-0472">Membrane</keyword>
<dbReference type="Gene3D" id="1.10.287.110">
    <property type="entry name" value="DnaJ domain"/>
    <property type="match status" value="1"/>
</dbReference>
<organism evidence="2 3">
    <name type="scientific">Albidovulum aquaemixtae</name>
    <dbReference type="NCBI Taxonomy" id="1542388"/>
    <lineage>
        <taxon>Bacteria</taxon>
        <taxon>Pseudomonadati</taxon>
        <taxon>Pseudomonadota</taxon>
        <taxon>Alphaproteobacteria</taxon>
        <taxon>Rhodobacterales</taxon>
        <taxon>Paracoccaceae</taxon>
        <taxon>Albidovulum</taxon>
    </lineage>
</organism>
<keyword evidence="1" id="KW-0812">Transmembrane</keyword>
<dbReference type="OrthoDB" id="9811070at2"/>
<dbReference type="InterPro" id="IPR036869">
    <property type="entry name" value="J_dom_sf"/>
</dbReference>
<accession>A0A2R8B5J2</accession>
<feature type="transmembrane region" description="Helical" evidence="1">
    <location>
        <begin position="29"/>
        <end position="60"/>
    </location>
</feature>
<evidence type="ECO:0000313" key="3">
    <source>
        <dbReference type="Proteomes" id="UP000244924"/>
    </source>
</evidence>
<dbReference type="RefSeq" id="WP_108852298.1">
    <property type="nucleotide sequence ID" value="NZ_OMOQ01000001.1"/>
</dbReference>
<evidence type="ECO:0000313" key="2">
    <source>
        <dbReference type="EMBL" id="SPH17908.1"/>
    </source>
</evidence>
<proteinExistence type="predicted"/>
<reference evidence="2 3" key="1">
    <citation type="submission" date="2018-03" db="EMBL/GenBank/DDBJ databases">
        <authorList>
            <person name="Keele B.F."/>
        </authorList>
    </citation>
    <scope>NUCLEOTIDE SEQUENCE [LARGE SCALE GENOMIC DNA]</scope>
    <source>
        <strain evidence="2 3">CECT 8626</strain>
    </source>
</reference>
<name>A0A2R8B5J2_9RHOB</name>
<dbReference type="Proteomes" id="UP000244924">
    <property type="component" value="Unassembled WGS sequence"/>
</dbReference>
<evidence type="ECO:0008006" key="4">
    <source>
        <dbReference type="Google" id="ProtNLM"/>
    </source>
</evidence>
<protein>
    <recommendedName>
        <fullName evidence="4">J domain-containing protein</fullName>
    </recommendedName>
</protein>
<dbReference type="EMBL" id="OMOQ01000001">
    <property type="protein sequence ID" value="SPH17908.1"/>
    <property type="molecule type" value="Genomic_DNA"/>
</dbReference>